<comment type="similarity">
    <text evidence="1">Belongs to the peptidase C40 family.</text>
</comment>
<protein>
    <submittedName>
        <fullName evidence="6">Cell wall lytic activity</fullName>
    </submittedName>
</protein>
<evidence type="ECO:0000256" key="2">
    <source>
        <dbReference type="ARBA" id="ARBA00022670"/>
    </source>
</evidence>
<accession>A0A559K5Y6</accession>
<dbReference type="PROSITE" id="PS51935">
    <property type="entry name" value="NLPC_P60"/>
    <property type="match status" value="1"/>
</dbReference>
<dbReference type="GO" id="GO:0008234">
    <property type="term" value="F:cysteine-type peptidase activity"/>
    <property type="evidence" value="ECO:0007669"/>
    <property type="project" value="UniProtKB-KW"/>
</dbReference>
<feature type="domain" description="NlpC/P60" evidence="5">
    <location>
        <begin position="151"/>
        <end position="272"/>
    </location>
</feature>
<dbReference type="Proteomes" id="UP000317036">
    <property type="component" value="Unassembled WGS sequence"/>
</dbReference>
<evidence type="ECO:0000259" key="5">
    <source>
        <dbReference type="PROSITE" id="PS51935"/>
    </source>
</evidence>
<evidence type="ECO:0000256" key="4">
    <source>
        <dbReference type="ARBA" id="ARBA00022807"/>
    </source>
</evidence>
<sequence length="272" mass="29465">MLHSNSAHAYSAQFGVKLQINDTIVSGATPFIDDNGDMQVPIRPVADQMGYKIDWSKNGSEIQIVLQSDNQIIKVKSGSADAEVNGNSKKMSSPAQFKDGKVFLPIRFISESFGTNVQWDEHNGIAIICKDGKFHAPAWWAPAPAPVQAQTTPSEKLINTAKQYIGVPYVWGGTTPSGFDCSGFISYVFNQQGIDVPRTSVEMLDESGSSISSSDLKPGDLVFFKISKSTSHVGIYVGDNSFISATSSRGIHIDSLSSNYWGSKYVGAKRVI</sequence>
<keyword evidence="4" id="KW-0788">Thiol protease</keyword>
<keyword evidence="3" id="KW-0378">Hydrolase</keyword>
<dbReference type="InterPro" id="IPR012854">
    <property type="entry name" value="Cu_amine_oxidase-like_N"/>
</dbReference>
<dbReference type="PANTHER" id="PTHR47053">
    <property type="entry name" value="MUREIN DD-ENDOPEPTIDASE MEPH-RELATED"/>
    <property type="match status" value="1"/>
</dbReference>
<keyword evidence="7" id="KW-1185">Reference proteome</keyword>
<keyword evidence="2" id="KW-0645">Protease</keyword>
<evidence type="ECO:0000256" key="3">
    <source>
        <dbReference type="ARBA" id="ARBA00022801"/>
    </source>
</evidence>
<dbReference type="Pfam" id="PF07833">
    <property type="entry name" value="Cu_amine_oxidN1"/>
    <property type="match status" value="1"/>
</dbReference>
<dbReference type="SUPFAM" id="SSF55383">
    <property type="entry name" value="Copper amine oxidase, domain N"/>
    <property type="match status" value="1"/>
</dbReference>
<dbReference type="Gene3D" id="3.30.457.10">
    <property type="entry name" value="Copper amine oxidase-like, N-terminal domain"/>
    <property type="match status" value="1"/>
</dbReference>
<dbReference type="InterPro" id="IPR036582">
    <property type="entry name" value="Mao_N_sf"/>
</dbReference>
<dbReference type="OrthoDB" id="9813118at2"/>
<dbReference type="Pfam" id="PF00877">
    <property type="entry name" value="NLPC_P60"/>
    <property type="match status" value="1"/>
</dbReference>
<dbReference type="EMBL" id="VNJI01000036">
    <property type="protein sequence ID" value="TVY07520.1"/>
    <property type="molecule type" value="Genomic_DNA"/>
</dbReference>
<dbReference type="SUPFAM" id="SSF54001">
    <property type="entry name" value="Cysteine proteinases"/>
    <property type="match status" value="1"/>
</dbReference>
<dbReference type="InterPro" id="IPR000064">
    <property type="entry name" value="NLP_P60_dom"/>
</dbReference>
<proteinExistence type="inferred from homology"/>
<name>A0A559K5Y6_9BACL</name>
<dbReference type="AlphaFoldDB" id="A0A559K5Y6"/>
<evidence type="ECO:0000256" key="1">
    <source>
        <dbReference type="ARBA" id="ARBA00007074"/>
    </source>
</evidence>
<dbReference type="InterPro" id="IPR051202">
    <property type="entry name" value="Peptidase_C40"/>
</dbReference>
<organism evidence="6 7">
    <name type="scientific">Paenibacillus cremeus</name>
    <dbReference type="NCBI Taxonomy" id="2163881"/>
    <lineage>
        <taxon>Bacteria</taxon>
        <taxon>Bacillati</taxon>
        <taxon>Bacillota</taxon>
        <taxon>Bacilli</taxon>
        <taxon>Bacillales</taxon>
        <taxon>Paenibacillaceae</taxon>
        <taxon>Paenibacillus</taxon>
    </lineage>
</organism>
<comment type="caution">
    <text evidence="6">The sequence shown here is derived from an EMBL/GenBank/DDBJ whole genome shotgun (WGS) entry which is preliminary data.</text>
</comment>
<dbReference type="PANTHER" id="PTHR47053:SF1">
    <property type="entry name" value="MUREIN DD-ENDOPEPTIDASE MEPH-RELATED"/>
    <property type="match status" value="1"/>
</dbReference>
<dbReference type="InterPro" id="IPR038765">
    <property type="entry name" value="Papain-like_cys_pep_sf"/>
</dbReference>
<evidence type="ECO:0000313" key="7">
    <source>
        <dbReference type="Proteomes" id="UP000317036"/>
    </source>
</evidence>
<gene>
    <name evidence="6" type="ORF">FPZ49_23735</name>
</gene>
<reference evidence="6 7" key="1">
    <citation type="submission" date="2019-07" db="EMBL/GenBank/DDBJ databases">
        <authorList>
            <person name="Kim J."/>
        </authorList>
    </citation>
    <scope>NUCLEOTIDE SEQUENCE [LARGE SCALE GENOMIC DNA]</scope>
    <source>
        <strain evidence="6 7">JC52</strain>
    </source>
</reference>
<evidence type="ECO:0000313" key="6">
    <source>
        <dbReference type="EMBL" id="TVY07520.1"/>
    </source>
</evidence>
<dbReference type="GO" id="GO:0006508">
    <property type="term" value="P:proteolysis"/>
    <property type="evidence" value="ECO:0007669"/>
    <property type="project" value="UniProtKB-KW"/>
</dbReference>
<dbReference type="Gene3D" id="3.90.1720.10">
    <property type="entry name" value="endopeptidase domain like (from Nostoc punctiforme)"/>
    <property type="match status" value="1"/>
</dbReference>